<evidence type="ECO:0000313" key="4">
    <source>
        <dbReference type="Proteomes" id="UP000746751"/>
    </source>
</evidence>
<dbReference type="InterPro" id="IPR036662">
    <property type="entry name" value="PTS_EIIA_man-typ_sf"/>
</dbReference>
<dbReference type="PANTHER" id="PTHR38594">
    <property type="entry name" value="PEP-DEPENDENT DIHYDROXYACETONE KINASE, PHOSPHORYL DONOR SUBUNIT DHAM"/>
    <property type="match status" value="1"/>
</dbReference>
<dbReference type="GO" id="GO:0019563">
    <property type="term" value="P:glycerol catabolic process"/>
    <property type="evidence" value="ECO:0007669"/>
    <property type="project" value="InterPro"/>
</dbReference>
<dbReference type="SUPFAM" id="SSF53062">
    <property type="entry name" value="PTS system fructose IIA component-like"/>
    <property type="match status" value="1"/>
</dbReference>
<dbReference type="GO" id="GO:0016020">
    <property type="term" value="C:membrane"/>
    <property type="evidence" value="ECO:0007669"/>
    <property type="project" value="InterPro"/>
</dbReference>
<dbReference type="Gene3D" id="3.40.50.510">
    <property type="entry name" value="Phosphotransferase system, mannose-type IIA component"/>
    <property type="match status" value="1"/>
</dbReference>
<dbReference type="AlphaFoldDB" id="A0A921LQB8"/>
<keyword evidence="1" id="KW-0808">Transferase</keyword>
<evidence type="ECO:0000313" key="3">
    <source>
        <dbReference type="EMBL" id="HJG29784.1"/>
    </source>
</evidence>
<reference evidence="3" key="1">
    <citation type="journal article" date="2021" name="PeerJ">
        <title>Extensive microbial diversity within the chicken gut microbiome revealed by metagenomics and culture.</title>
        <authorList>
            <person name="Gilroy R."/>
            <person name="Ravi A."/>
            <person name="Getino M."/>
            <person name="Pursley I."/>
            <person name="Horton D.L."/>
            <person name="Alikhan N.F."/>
            <person name="Baker D."/>
            <person name="Gharbi K."/>
            <person name="Hall N."/>
            <person name="Watson M."/>
            <person name="Adriaenssens E.M."/>
            <person name="Foster-Nyarko E."/>
            <person name="Jarju S."/>
            <person name="Secka A."/>
            <person name="Antonio M."/>
            <person name="Oren A."/>
            <person name="Chaudhuri R.R."/>
            <person name="La Ragione R."/>
            <person name="Hildebrand F."/>
            <person name="Pallen M.J."/>
        </authorList>
    </citation>
    <scope>NUCLEOTIDE SEQUENCE</scope>
    <source>
        <strain evidence="3">ChiGjej2B2-7701</strain>
    </source>
</reference>
<protein>
    <recommendedName>
        <fullName evidence="2">PTS EIIA type-4 domain-containing protein</fullName>
    </recommendedName>
</protein>
<feature type="domain" description="PTS EIIA type-4" evidence="2">
    <location>
        <begin position="2"/>
        <end position="127"/>
    </location>
</feature>
<dbReference type="InterPro" id="IPR004701">
    <property type="entry name" value="PTS_EIIA_man-typ"/>
</dbReference>
<dbReference type="Proteomes" id="UP000746751">
    <property type="component" value="Unassembled WGS sequence"/>
</dbReference>
<sequence length="127" mass="13323">MMVGVVLVSHSRALVEALRDYTKMIAPQAAVAVAGGMSDGSFGTSYVSVFRAIDEVNGPDGAIVLVDMGAAAMVVKMVLADMNDEGVRMVDCPFVEGAVEATVQAQAGIERDAIVESLKSLSKLRKF</sequence>
<organism evidence="3 4">
    <name type="scientific">Collinsella ihumii</name>
    <dbReference type="NCBI Taxonomy" id="1720204"/>
    <lineage>
        <taxon>Bacteria</taxon>
        <taxon>Bacillati</taxon>
        <taxon>Actinomycetota</taxon>
        <taxon>Coriobacteriia</taxon>
        <taxon>Coriobacteriales</taxon>
        <taxon>Coriobacteriaceae</taxon>
        <taxon>Collinsella</taxon>
    </lineage>
</organism>
<reference evidence="3" key="2">
    <citation type="submission" date="2021-09" db="EMBL/GenBank/DDBJ databases">
        <authorList>
            <person name="Gilroy R."/>
        </authorList>
    </citation>
    <scope>NUCLEOTIDE SEQUENCE</scope>
    <source>
        <strain evidence="3">ChiGjej2B2-7701</strain>
    </source>
</reference>
<dbReference type="GO" id="GO:0009401">
    <property type="term" value="P:phosphoenolpyruvate-dependent sugar phosphotransferase system"/>
    <property type="evidence" value="ECO:0007669"/>
    <property type="project" value="InterPro"/>
</dbReference>
<comment type="caution">
    <text evidence="3">The sequence shown here is derived from an EMBL/GenBank/DDBJ whole genome shotgun (WGS) entry which is preliminary data.</text>
</comment>
<evidence type="ECO:0000259" key="2">
    <source>
        <dbReference type="PROSITE" id="PS51096"/>
    </source>
</evidence>
<dbReference type="InterPro" id="IPR039643">
    <property type="entry name" value="DhaM"/>
</dbReference>
<proteinExistence type="predicted"/>
<name>A0A921LQB8_9ACTN</name>
<evidence type="ECO:0000256" key="1">
    <source>
        <dbReference type="ARBA" id="ARBA00022679"/>
    </source>
</evidence>
<accession>A0A921LQB8</accession>
<dbReference type="GO" id="GO:0047324">
    <property type="term" value="F:phosphoenolpyruvate-glycerone phosphotransferase activity"/>
    <property type="evidence" value="ECO:0007669"/>
    <property type="project" value="InterPro"/>
</dbReference>
<dbReference type="PANTHER" id="PTHR38594:SF1">
    <property type="entry name" value="PEP-DEPENDENT DIHYDROXYACETONE KINASE, PHOSPHORYL DONOR SUBUNIT DHAM"/>
    <property type="match status" value="1"/>
</dbReference>
<gene>
    <name evidence="3" type="ORF">K8U80_00105</name>
</gene>
<dbReference type="PROSITE" id="PS51096">
    <property type="entry name" value="PTS_EIIA_TYPE_4"/>
    <property type="match status" value="1"/>
</dbReference>
<dbReference type="EMBL" id="DYVF01000001">
    <property type="protein sequence ID" value="HJG29784.1"/>
    <property type="molecule type" value="Genomic_DNA"/>
</dbReference>
<dbReference type="Pfam" id="PF03610">
    <property type="entry name" value="EIIA-man"/>
    <property type="match status" value="1"/>
</dbReference>